<comment type="caution">
    <text evidence="4">The sequence shown here is derived from an EMBL/GenBank/DDBJ whole genome shotgun (WGS) entry which is preliminary data.</text>
</comment>
<dbReference type="Proteomes" id="UP000054662">
    <property type="component" value="Unassembled WGS sequence"/>
</dbReference>
<feature type="transmembrane region" description="Helical" evidence="2">
    <location>
        <begin position="7"/>
        <end position="28"/>
    </location>
</feature>
<gene>
    <name evidence="4" type="ORF">Lwor_0776</name>
</gene>
<evidence type="ECO:0000256" key="2">
    <source>
        <dbReference type="SAM" id="Phobius"/>
    </source>
</evidence>
<keyword evidence="2" id="KW-1133">Transmembrane helix</keyword>
<dbReference type="Pfam" id="PF02470">
    <property type="entry name" value="MlaD"/>
    <property type="match status" value="1"/>
</dbReference>
<feature type="domain" description="Mce/MlaD" evidence="3">
    <location>
        <begin position="40"/>
        <end position="116"/>
    </location>
</feature>
<reference evidence="4 5" key="1">
    <citation type="submission" date="2015-11" db="EMBL/GenBank/DDBJ databases">
        <title>Genomic analysis of 38 Legionella species identifies large and diverse effector repertoires.</title>
        <authorList>
            <person name="Burstein D."/>
            <person name="Amaro F."/>
            <person name="Zusman T."/>
            <person name="Lifshitz Z."/>
            <person name="Cohen O."/>
            <person name="Gilbert J.A."/>
            <person name="Pupko T."/>
            <person name="Shuman H.A."/>
            <person name="Segal G."/>
        </authorList>
    </citation>
    <scope>NUCLEOTIDE SEQUENCE [LARGE SCALE GENOMIC DNA]</scope>
    <source>
        <strain evidence="4 5">ATCC 49508</strain>
    </source>
</reference>
<evidence type="ECO:0000313" key="5">
    <source>
        <dbReference type="Proteomes" id="UP000054662"/>
    </source>
</evidence>
<protein>
    <submittedName>
        <fullName evidence="4">ABC transport system periplasmic substrate binding protein</fullName>
    </submittedName>
</protein>
<organism evidence="4 5">
    <name type="scientific">Legionella worsleiensis</name>
    <dbReference type="NCBI Taxonomy" id="45076"/>
    <lineage>
        <taxon>Bacteria</taxon>
        <taxon>Pseudomonadati</taxon>
        <taxon>Pseudomonadota</taxon>
        <taxon>Gammaproteobacteria</taxon>
        <taxon>Legionellales</taxon>
        <taxon>Legionellaceae</taxon>
        <taxon>Legionella</taxon>
    </lineage>
</organism>
<dbReference type="PANTHER" id="PTHR36698:SF2">
    <property type="entry name" value="MCE_MLAD DOMAIN-CONTAINING PROTEIN"/>
    <property type="match status" value="1"/>
</dbReference>
<accession>A0A0W1AIW3</accession>
<dbReference type="InterPro" id="IPR003399">
    <property type="entry name" value="Mce/MlaD"/>
</dbReference>
<evidence type="ECO:0000313" key="4">
    <source>
        <dbReference type="EMBL" id="KTD81275.1"/>
    </source>
</evidence>
<dbReference type="RefSeq" id="WP_065235836.1">
    <property type="nucleotide sequence ID" value="NZ_CBCRUR010000016.1"/>
</dbReference>
<evidence type="ECO:0000259" key="3">
    <source>
        <dbReference type="Pfam" id="PF02470"/>
    </source>
</evidence>
<proteinExistence type="predicted"/>
<keyword evidence="5" id="KW-1185">Reference proteome</keyword>
<feature type="region of interest" description="Disordered" evidence="1">
    <location>
        <begin position="287"/>
        <end position="307"/>
    </location>
</feature>
<dbReference type="AlphaFoldDB" id="A0A0W1AIW3"/>
<keyword evidence="2" id="KW-0812">Transmembrane</keyword>
<dbReference type="STRING" id="45076.Lwor_0776"/>
<dbReference type="OrthoDB" id="9806984at2"/>
<evidence type="ECO:0000256" key="1">
    <source>
        <dbReference type="SAM" id="MobiDB-lite"/>
    </source>
</evidence>
<name>A0A0W1AIW3_9GAMM</name>
<keyword evidence="2" id="KW-0472">Membrane</keyword>
<dbReference type="EMBL" id="LNZC01000006">
    <property type="protein sequence ID" value="KTD81275.1"/>
    <property type="molecule type" value="Genomic_DNA"/>
</dbReference>
<dbReference type="PANTHER" id="PTHR36698">
    <property type="entry name" value="BLL5892 PROTEIN"/>
    <property type="match status" value="1"/>
</dbReference>
<sequence>MESKTNYTIVGLSVLILMAALLSAALWLSVGFNQKVYTFYTVYLRESVSGLSEDSPVKYNGVQVGFVKKIKLNIDDPRQVELTLSIEKGIPITTSTSATLISQGITGVTFIGLSAGSSDLTPLQKMPGEPYPVIPAKPSLFNQLDAILKEVSENVNKVSDQAQHIFNEENATYVRNTLANIDKFSAVIAANSSNIDSSLKSADVFLANMAKVSTDFPQILQELKAGVKKFNTMADEIGAAGQSVSKTMNAGKVAVDKISQQTIPPAVQLLRRLNTISANLEKVSNEMRQNPSVVIRGTKPPKPGPGE</sequence>
<dbReference type="PATRIC" id="fig|45076.6.peg.847"/>